<dbReference type="STRING" id="36807.Mlaev_00898"/>
<dbReference type="Proteomes" id="UP000075357">
    <property type="component" value="Unassembled WGS sequence"/>
</dbReference>
<dbReference type="GO" id="GO:0005886">
    <property type="term" value="C:plasma membrane"/>
    <property type="evidence" value="ECO:0007669"/>
    <property type="project" value="InterPro"/>
</dbReference>
<dbReference type="InterPro" id="IPR018764">
    <property type="entry name" value="RskA_C"/>
</dbReference>
<sequence>MNDREYRDIGADEFAELSAGHALNALSLDDERAYQAALAAHPEWEQVARLDAAAIDVLADGIPPVAPPLDLRSRLMRAIDTDESPTAADAAASTVAEERAETAPVAPPTEVVQAVQRRNWTRGLFALVASVALLVAIGWGTGAVTNLWRTPAAVTALEQIQSAPDASSAQVSFQGGEATAHWSASVGKVVLVADGLPELPNDRTFELWFVRGTQPIAAGTFDASGSVTTAELSGTMQPGDTIAVTIEQAGGSPDGNPTTKPIIAIPTSA</sequence>
<dbReference type="PANTHER" id="PTHR37461:SF1">
    <property type="entry name" value="ANTI-SIGMA-K FACTOR RSKA"/>
    <property type="match status" value="1"/>
</dbReference>
<comment type="caution">
    <text evidence="3">The sequence shown here is derived from an EMBL/GenBank/DDBJ whole genome shotgun (WGS) entry which is preliminary data.</text>
</comment>
<evidence type="ECO:0000256" key="1">
    <source>
        <dbReference type="SAM" id="Phobius"/>
    </source>
</evidence>
<keyword evidence="4" id="KW-1185">Reference proteome</keyword>
<protein>
    <submittedName>
        <fullName evidence="3">Anti-sigma-K factor rskA</fullName>
    </submittedName>
</protein>
<dbReference type="Pfam" id="PF10099">
    <property type="entry name" value="RskA_C"/>
    <property type="match status" value="1"/>
</dbReference>
<evidence type="ECO:0000313" key="4">
    <source>
        <dbReference type="Proteomes" id="UP000075357"/>
    </source>
</evidence>
<evidence type="ECO:0000313" key="3">
    <source>
        <dbReference type="EMBL" id="KXZ61032.1"/>
    </source>
</evidence>
<dbReference type="GO" id="GO:0006417">
    <property type="term" value="P:regulation of translation"/>
    <property type="evidence" value="ECO:0007669"/>
    <property type="project" value="TreeGrafter"/>
</dbReference>
<organism evidence="3 4">
    <name type="scientific">Microbacterium laevaniformans</name>
    <dbReference type="NCBI Taxonomy" id="36807"/>
    <lineage>
        <taxon>Bacteria</taxon>
        <taxon>Bacillati</taxon>
        <taxon>Actinomycetota</taxon>
        <taxon>Actinomycetes</taxon>
        <taxon>Micrococcales</taxon>
        <taxon>Microbacteriaceae</taxon>
        <taxon>Microbacterium</taxon>
    </lineage>
</organism>
<keyword evidence="1" id="KW-0472">Membrane</keyword>
<dbReference type="RefSeq" id="WP_005051172.1">
    <property type="nucleotide sequence ID" value="NZ_LRAD01000024.1"/>
</dbReference>
<dbReference type="GO" id="GO:0016989">
    <property type="term" value="F:sigma factor antagonist activity"/>
    <property type="evidence" value="ECO:0007669"/>
    <property type="project" value="TreeGrafter"/>
</dbReference>
<gene>
    <name evidence="3" type="ORF">Mlaev_00898</name>
</gene>
<accession>A0A150HG00</accession>
<dbReference type="PANTHER" id="PTHR37461">
    <property type="entry name" value="ANTI-SIGMA-K FACTOR RSKA"/>
    <property type="match status" value="1"/>
</dbReference>
<name>A0A150HG00_9MICO</name>
<dbReference type="InterPro" id="IPR051474">
    <property type="entry name" value="Anti-sigma-K/W_factor"/>
</dbReference>
<dbReference type="EMBL" id="LRAD01000024">
    <property type="protein sequence ID" value="KXZ61032.1"/>
    <property type="molecule type" value="Genomic_DNA"/>
</dbReference>
<dbReference type="PATRIC" id="fig|36807.3.peg.922"/>
<keyword evidence="1" id="KW-0812">Transmembrane</keyword>
<dbReference type="AlphaFoldDB" id="A0A150HG00"/>
<feature type="transmembrane region" description="Helical" evidence="1">
    <location>
        <begin position="124"/>
        <end position="148"/>
    </location>
</feature>
<evidence type="ECO:0000259" key="2">
    <source>
        <dbReference type="Pfam" id="PF10099"/>
    </source>
</evidence>
<proteinExistence type="predicted"/>
<reference evidence="3 4" key="1">
    <citation type="submission" date="2016-01" db="EMBL/GenBank/DDBJ databases">
        <title>Draft genome sequences of Microbacterium laevaniformans LCDC 91-0039 and the type strain of Microbacterium hominis LCDC 84-209.</title>
        <authorList>
            <person name="Bernier A.-M."/>
            <person name="Bernard K."/>
        </authorList>
    </citation>
    <scope>NUCLEOTIDE SEQUENCE [LARGE SCALE GENOMIC DNA]</scope>
    <source>
        <strain evidence="3 4">LCDC 91-0039</strain>
    </source>
</reference>
<keyword evidence="1" id="KW-1133">Transmembrane helix</keyword>
<feature type="domain" description="Anti-sigma K factor RskA C-terminal" evidence="2">
    <location>
        <begin position="127"/>
        <end position="262"/>
    </location>
</feature>